<evidence type="ECO:0000313" key="3">
    <source>
        <dbReference type="Proteomes" id="UP000579945"/>
    </source>
</evidence>
<dbReference type="GeneID" id="95395044"/>
<name>A0A7W5VJ25_9ACTN</name>
<accession>A0A7W5VJ25</accession>
<reference evidence="2 3" key="1">
    <citation type="submission" date="2020-08" db="EMBL/GenBank/DDBJ databases">
        <title>Sequencing the genomes of 1000 actinobacteria strains.</title>
        <authorList>
            <person name="Klenk H.-P."/>
        </authorList>
    </citation>
    <scope>NUCLEOTIDE SEQUENCE [LARGE SCALE GENOMIC DNA]</scope>
    <source>
        <strain evidence="2 3">DSM 44320</strain>
    </source>
</reference>
<keyword evidence="3" id="KW-1185">Reference proteome</keyword>
<dbReference type="Proteomes" id="UP000579945">
    <property type="component" value="Unassembled WGS sequence"/>
</dbReference>
<feature type="region of interest" description="Disordered" evidence="1">
    <location>
        <begin position="146"/>
        <end position="179"/>
    </location>
</feature>
<dbReference type="EMBL" id="JACIBV010000002">
    <property type="protein sequence ID" value="MBB3733065.1"/>
    <property type="molecule type" value="Genomic_DNA"/>
</dbReference>
<proteinExistence type="predicted"/>
<feature type="compositionally biased region" description="Polar residues" evidence="1">
    <location>
        <begin position="169"/>
        <end position="179"/>
    </location>
</feature>
<sequence>MRGDTVSGDREPLLSDTRYCNAPYAVPLSGRPAAATTNVTARVSRRDVSAKPAWKQMAGRLEEAGDDALVRVVTPADGHARLSVEKLGALGESPSLKWLRAACQAMLPRIDLPELLLEVHSWTGFLDAYVHLADISGRPGDDVLQACGDEDQEGQGRAGGDPARRAGETSPTSTSRSCC</sequence>
<evidence type="ECO:0000256" key="1">
    <source>
        <dbReference type="SAM" id="MobiDB-lite"/>
    </source>
</evidence>
<evidence type="ECO:0000313" key="2">
    <source>
        <dbReference type="EMBL" id="MBB3733065.1"/>
    </source>
</evidence>
<dbReference type="AlphaFoldDB" id="A0A7W5VJ25"/>
<gene>
    <name evidence="2" type="ORF">FHR33_009012</name>
</gene>
<protein>
    <submittedName>
        <fullName evidence="2">Uncharacterized protein</fullName>
    </submittedName>
</protein>
<comment type="caution">
    <text evidence="2">The sequence shown here is derived from an EMBL/GenBank/DDBJ whole genome shotgun (WGS) entry which is preliminary data.</text>
</comment>
<organism evidence="2 3">
    <name type="scientific">Nonomuraea dietziae</name>
    <dbReference type="NCBI Taxonomy" id="65515"/>
    <lineage>
        <taxon>Bacteria</taxon>
        <taxon>Bacillati</taxon>
        <taxon>Actinomycetota</taxon>
        <taxon>Actinomycetes</taxon>
        <taxon>Streptosporangiales</taxon>
        <taxon>Streptosporangiaceae</taxon>
        <taxon>Nonomuraea</taxon>
    </lineage>
</organism>
<dbReference type="RefSeq" id="WP_183661055.1">
    <property type="nucleotide sequence ID" value="NZ_BAAAXX010000043.1"/>
</dbReference>